<evidence type="ECO:0000256" key="2">
    <source>
        <dbReference type="ARBA" id="ARBA00022649"/>
    </source>
</evidence>
<keyword evidence="3 8" id="KW-0540">Nuclease</keyword>
<sequence length="124" mass="13533">MMYLLDTNSCIFLFAGTYPGLVKRAAACRSGDLALSTIVLAELALGSANGKIPPVELLDAFLEEVVLLPFDDAAARAYARMPFRRGRFDRLLAAHALSLDATVVTNNLSDFADIPDLKVEDWTR</sequence>
<comment type="cofactor">
    <cofactor evidence="1 8">
        <name>Mg(2+)</name>
        <dbReference type="ChEBI" id="CHEBI:18420"/>
    </cofactor>
</comment>
<dbReference type="EC" id="3.1.-.-" evidence="8"/>
<evidence type="ECO:0000313" key="11">
    <source>
        <dbReference type="Proteomes" id="UP000502611"/>
    </source>
</evidence>
<keyword evidence="5 8" id="KW-0378">Hydrolase</keyword>
<reference evidence="10 11" key="1">
    <citation type="submission" date="2020-04" db="EMBL/GenBank/DDBJ databases">
        <title>The Whole Genome Analysis of High salt-tolerant Sphingobium yanoikuyae YC-XJ2 with Aryl organophosphorus flame retardants (aryl-OPFRs)-degrading capacity and characteristics of Related phosphotriesterase.</title>
        <authorList>
            <person name="Li X."/>
        </authorList>
    </citation>
    <scope>NUCLEOTIDE SEQUENCE [LARGE SCALE GENOMIC DNA]</scope>
    <source>
        <strain evidence="10 11">YC-XJ2</strain>
    </source>
</reference>
<evidence type="ECO:0000256" key="4">
    <source>
        <dbReference type="ARBA" id="ARBA00022723"/>
    </source>
</evidence>
<accession>A0A6M4G6D1</accession>
<comment type="function">
    <text evidence="8">Toxic component of a toxin-antitoxin (TA) system. An RNase.</text>
</comment>
<evidence type="ECO:0000256" key="3">
    <source>
        <dbReference type="ARBA" id="ARBA00022722"/>
    </source>
</evidence>
<evidence type="ECO:0000256" key="1">
    <source>
        <dbReference type="ARBA" id="ARBA00001946"/>
    </source>
</evidence>
<organism evidence="10 11">
    <name type="scientific">Sphingobium yanoikuyae</name>
    <name type="common">Sphingomonas yanoikuyae</name>
    <dbReference type="NCBI Taxonomy" id="13690"/>
    <lineage>
        <taxon>Bacteria</taxon>
        <taxon>Pseudomonadati</taxon>
        <taxon>Pseudomonadota</taxon>
        <taxon>Alphaproteobacteria</taxon>
        <taxon>Sphingomonadales</taxon>
        <taxon>Sphingomonadaceae</taxon>
        <taxon>Sphingobium</taxon>
    </lineage>
</organism>
<dbReference type="RefSeq" id="WP_169860120.1">
    <property type="nucleotide sequence ID" value="NZ_CP053021.1"/>
</dbReference>
<keyword evidence="8" id="KW-0800">Toxin</keyword>
<dbReference type="GO" id="GO:0000287">
    <property type="term" value="F:magnesium ion binding"/>
    <property type="evidence" value="ECO:0007669"/>
    <property type="project" value="UniProtKB-UniRule"/>
</dbReference>
<dbReference type="CDD" id="cd18736">
    <property type="entry name" value="PIN_CcVapC1-like"/>
    <property type="match status" value="1"/>
</dbReference>
<keyword evidence="6 8" id="KW-0460">Magnesium</keyword>
<dbReference type="GO" id="GO:0004540">
    <property type="term" value="F:RNA nuclease activity"/>
    <property type="evidence" value="ECO:0007669"/>
    <property type="project" value="InterPro"/>
</dbReference>
<dbReference type="Pfam" id="PF01850">
    <property type="entry name" value="PIN"/>
    <property type="match status" value="1"/>
</dbReference>
<evidence type="ECO:0000256" key="5">
    <source>
        <dbReference type="ARBA" id="ARBA00022801"/>
    </source>
</evidence>
<keyword evidence="4 8" id="KW-0479">Metal-binding</keyword>
<evidence type="ECO:0000313" key="10">
    <source>
        <dbReference type="EMBL" id="QJR01207.1"/>
    </source>
</evidence>
<dbReference type="EMBL" id="CP053021">
    <property type="protein sequence ID" value="QJR01207.1"/>
    <property type="molecule type" value="Genomic_DNA"/>
</dbReference>
<proteinExistence type="inferred from homology"/>
<name>A0A6M4G6D1_SPHYA</name>
<dbReference type="InterPro" id="IPR050556">
    <property type="entry name" value="Type_II_TA_system_RNase"/>
</dbReference>
<dbReference type="SUPFAM" id="SSF88723">
    <property type="entry name" value="PIN domain-like"/>
    <property type="match status" value="1"/>
</dbReference>
<evidence type="ECO:0000259" key="9">
    <source>
        <dbReference type="Pfam" id="PF01850"/>
    </source>
</evidence>
<comment type="similarity">
    <text evidence="7 8">Belongs to the PINc/VapC protein family.</text>
</comment>
<dbReference type="PANTHER" id="PTHR33653">
    <property type="entry name" value="RIBONUCLEASE VAPC2"/>
    <property type="match status" value="1"/>
</dbReference>
<dbReference type="AlphaFoldDB" id="A0A6M4G6D1"/>
<keyword evidence="2 8" id="KW-1277">Toxin-antitoxin system</keyword>
<dbReference type="GO" id="GO:0090729">
    <property type="term" value="F:toxin activity"/>
    <property type="evidence" value="ECO:0007669"/>
    <property type="project" value="UniProtKB-KW"/>
</dbReference>
<evidence type="ECO:0000256" key="6">
    <source>
        <dbReference type="ARBA" id="ARBA00022842"/>
    </source>
</evidence>
<dbReference type="PANTHER" id="PTHR33653:SF1">
    <property type="entry name" value="RIBONUCLEASE VAPC2"/>
    <property type="match status" value="1"/>
</dbReference>
<feature type="binding site" evidence="8">
    <location>
        <position position="89"/>
    </location>
    <ligand>
        <name>Mg(2+)</name>
        <dbReference type="ChEBI" id="CHEBI:18420"/>
    </ligand>
</feature>
<evidence type="ECO:0000256" key="8">
    <source>
        <dbReference type="HAMAP-Rule" id="MF_00265"/>
    </source>
</evidence>
<dbReference type="InterPro" id="IPR029060">
    <property type="entry name" value="PIN-like_dom_sf"/>
</dbReference>
<dbReference type="InterPro" id="IPR022907">
    <property type="entry name" value="VapC_family"/>
</dbReference>
<dbReference type="GO" id="GO:0016787">
    <property type="term" value="F:hydrolase activity"/>
    <property type="evidence" value="ECO:0007669"/>
    <property type="project" value="UniProtKB-KW"/>
</dbReference>
<evidence type="ECO:0000256" key="7">
    <source>
        <dbReference type="ARBA" id="ARBA00038093"/>
    </source>
</evidence>
<dbReference type="Gene3D" id="3.40.50.1010">
    <property type="entry name" value="5'-nuclease"/>
    <property type="match status" value="1"/>
</dbReference>
<gene>
    <name evidence="8" type="primary">vapC</name>
    <name evidence="10" type="ORF">HH800_02730</name>
</gene>
<protein>
    <recommendedName>
        <fullName evidence="8">Ribonuclease VapC</fullName>
        <shortName evidence="8">RNase VapC</shortName>
        <ecNumber evidence="8">3.1.-.-</ecNumber>
    </recommendedName>
    <alternativeName>
        <fullName evidence="8">Toxin VapC</fullName>
    </alternativeName>
</protein>
<dbReference type="Proteomes" id="UP000502611">
    <property type="component" value="Chromosome"/>
</dbReference>
<dbReference type="HAMAP" id="MF_00265">
    <property type="entry name" value="VapC_Nob1"/>
    <property type="match status" value="1"/>
</dbReference>
<feature type="binding site" evidence="8">
    <location>
        <position position="6"/>
    </location>
    <ligand>
        <name>Mg(2+)</name>
        <dbReference type="ChEBI" id="CHEBI:18420"/>
    </ligand>
</feature>
<feature type="domain" description="PIN" evidence="9">
    <location>
        <begin position="3"/>
        <end position="114"/>
    </location>
</feature>
<dbReference type="InterPro" id="IPR002716">
    <property type="entry name" value="PIN_dom"/>
</dbReference>